<dbReference type="PATRIC" id="fig|652.5.peg.2226"/>
<dbReference type="InterPro" id="IPR013120">
    <property type="entry name" value="FAR_NAD-bd"/>
</dbReference>
<evidence type="ECO:0000259" key="3">
    <source>
        <dbReference type="SMART" id="SM00822"/>
    </source>
</evidence>
<dbReference type="CDD" id="cd05233">
    <property type="entry name" value="SDR_c"/>
    <property type="match status" value="1"/>
</dbReference>
<dbReference type="GO" id="GO:0016020">
    <property type="term" value="C:membrane"/>
    <property type="evidence" value="ECO:0007669"/>
    <property type="project" value="TreeGrafter"/>
</dbReference>
<dbReference type="EMBL" id="CP013067">
    <property type="protein sequence ID" value="ALP41581.1"/>
    <property type="molecule type" value="Genomic_DNA"/>
</dbReference>
<evidence type="ECO:0000256" key="1">
    <source>
        <dbReference type="ARBA" id="ARBA00006484"/>
    </source>
</evidence>
<dbReference type="InterPro" id="IPR057313">
    <property type="entry name" value="Maqu_2507-like"/>
</dbReference>
<dbReference type="InterPro" id="IPR036291">
    <property type="entry name" value="NAD(P)-bd_dom_sf"/>
</dbReference>
<protein>
    <submittedName>
        <fullName evidence="4">Short-chain dehydrogenase</fullName>
    </submittedName>
</protein>
<dbReference type="SMART" id="SM00822">
    <property type="entry name" value="PKS_KR"/>
    <property type="match status" value="1"/>
</dbReference>
<dbReference type="PANTHER" id="PTHR44196">
    <property type="entry name" value="DEHYDROGENASE/REDUCTASE SDR FAMILY MEMBER 7B"/>
    <property type="match status" value="1"/>
</dbReference>
<reference evidence="4 5" key="2">
    <citation type="journal article" date="2016" name="Genome Announc.">
        <title>Complete Genome Sequence of the Highly Virulent Aeromonas schubertii Strain WL1483, Isolated from Diseased Snakehead Fish (Channa argus) in China.</title>
        <authorList>
            <person name="Liu L."/>
            <person name="Li N."/>
            <person name="Zhang D."/>
            <person name="Fu X."/>
            <person name="Shi C."/>
            <person name="Lin Q."/>
            <person name="Hao G."/>
        </authorList>
    </citation>
    <scope>NUCLEOTIDE SEQUENCE [LARGE SCALE GENOMIC DNA]</scope>
    <source>
        <strain evidence="4 5">WL1483</strain>
    </source>
</reference>
<dbReference type="KEGG" id="asr:WL1483_2162"/>
<dbReference type="AlphaFoldDB" id="A0A0S2SIV6"/>
<accession>A0A0S2SIV6</accession>
<evidence type="ECO:0000313" key="4">
    <source>
        <dbReference type="EMBL" id="ALP41581.1"/>
    </source>
</evidence>
<dbReference type="Proteomes" id="UP000058114">
    <property type="component" value="Chromosome"/>
</dbReference>
<feature type="domain" description="Ketoreductase" evidence="3">
    <location>
        <begin position="384"/>
        <end position="570"/>
    </location>
</feature>
<dbReference type="PRINTS" id="PR00080">
    <property type="entry name" value="SDRFAMILY"/>
</dbReference>
<gene>
    <name evidence="4" type="primary">acr1</name>
    <name evidence="4" type="ORF">WL1483_2162</name>
</gene>
<dbReference type="Pfam" id="PF07993">
    <property type="entry name" value="NAD_binding_4"/>
    <property type="match status" value="1"/>
</dbReference>
<evidence type="ECO:0000313" key="5">
    <source>
        <dbReference type="Proteomes" id="UP000058114"/>
    </source>
</evidence>
<dbReference type="InterPro" id="IPR020904">
    <property type="entry name" value="Sc_DH/Rdtase_CS"/>
</dbReference>
<dbReference type="GO" id="GO:0016491">
    <property type="term" value="F:oxidoreductase activity"/>
    <property type="evidence" value="ECO:0007669"/>
    <property type="project" value="UniProtKB-KW"/>
</dbReference>
<organism evidence="4 5">
    <name type="scientific">Aeromonas schubertii</name>
    <dbReference type="NCBI Taxonomy" id="652"/>
    <lineage>
        <taxon>Bacteria</taxon>
        <taxon>Pseudomonadati</taxon>
        <taxon>Pseudomonadota</taxon>
        <taxon>Gammaproteobacteria</taxon>
        <taxon>Aeromonadales</taxon>
        <taxon>Aeromonadaceae</taxon>
        <taxon>Aeromonas</taxon>
    </lineage>
</organism>
<dbReference type="CDD" id="cd05263">
    <property type="entry name" value="MupV_like_SDR_e"/>
    <property type="match status" value="1"/>
</dbReference>
<proteinExistence type="inferred from homology"/>
<dbReference type="InterPro" id="IPR002347">
    <property type="entry name" value="SDR_fam"/>
</dbReference>
<comment type="similarity">
    <text evidence="1">Belongs to the short-chain dehydrogenases/reductases (SDR) family.</text>
</comment>
<dbReference type="PRINTS" id="PR00081">
    <property type="entry name" value="GDHRDH"/>
</dbReference>
<sequence>MDVFDMEYFVTGGSGFIGRRLIKKLLERGESRVYFLMREQHREKLEELYHFWQVDEHRAIPVFGDLTDPMLGVSSQQLEAMRGRVDHFFHLAAIYDLNAPADVQVRVNVEGTRQALLLAESLQGCRFHHCSSIAAAGLFDGLFREDMFDEAEHLDMPYFKTKHDAEGLVRDHTTLAWRIYRPAIVVGDSRTGEMDKVDGPYYFFKMIQKLRRMLPPWMPALGIEGGRINVVPVDFVVDAMDYLAHLEGEDGKCFHLTDPNPMRVGDMLATFSRAAHAPEPAIRINASLFNVIPRHLMTMLMALTPVRRIRDAAIEDLGLPKDIFRLISYPTRFDSRETLRALKGSGIEVPALHSYAWRLWDYWERHLDPDLFIDRTLRGRVEGKVVLITGATSGIGKATARRLLEAGATVVTIARDPVKIAETQAEFAEAGFTLHAYQGDIANLEEASTITAQILADHGPVEVLINNAGRSIRRAIEDSFDRFHDLERTMQLNYFGALKVIMGVLPDMIERKRGHIINISSIGVLTNAPRFSAYVSSKAALDAWVRTAASEFADKGVNFSIINMPLVKTPMVAPTKVYDQVPMLTSEEAADMVCDTIINKHVRLATRLGVFGQLVHAVAPRVAQVIMNTSFRTFSDPKDGDRSKASADQAAISTLIKGIHF</sequence>
<evidence type="ECO:0000256" key="2">
    <source>
        <dbReference type="ARBA" id="ARBA00023002"/>
    </source>
</evidence>
<dbReference type="InterPro" id="IPR057326">
    <property type="entry name" value="KR_dom"/>
</dbReference>
<dbReference type="Gene3D" id="3.40.50.720">
    <property type="entry name" value="NAD(P)-binding Rossmann-like Domain"/>
    <property type="match status" value="2"/>
</dbReference>
<name>A0A0S2SIV6_9GAMM</name>
<dbReference type="Pfam" id="PF00106">
    <property type="entry name" value="adh_short"/>
    <property type="match status" value="1"/>
</dbReference>
<dbReference type="PROSITE" id="PS00061">
    <property type="entry name" value="ADH_SHORT"/>
    <property type="match status" value="1"/>
</dbReference>
<keyword evidence="2" id="KW-0560">Oxidoreductase</keyword>
<reference evidence="5" key="1">
    <citation type="submission" date="2015-10" db="EMBL/GenBank/DDBJ databases">
        <title>Complete Genome Sequence of Aeromonas schubertii strain WL1483.</title>
        <authorList>
            <person name="Liu L."/>
        </authorList>
    </citation>
    <scope>NUCLEOTIDE SEQUENCE [LARGE SCALE GENOMIC DNA]</scope>
    <source>
        <strain evidence="5">WL1483</strain>
    </source>
</reference>
<dbReference type="PANTHER" id="PTHR44196:SF1">
    <property type="entry name" value="DEHYDROGENASE_REDUCTASE SDR FAMILY MEMBER 7B"/>
    <property type="match status" value="1"/>
</dbReference>
<dbReference type="SUPFAM" id="SSF51735">
    <property type="entry name" value="NAD(P)-binding Rossmann-fold domains"/>
    <property type="match status" value="2"/>
</dbReference>
<dbReference type="NCBIfam" id="NF005539">
    <property type="entry name" value="PRK07201.1"/>
    <property type="match status" value="1"/>
</dbReference>